<accession>A0A6A5ZHI7</accession>
<reference evidence="2" key="1">
    <citation type="journal article" date="2020" name="Stud. Mycol.">
        <title>101 Dothideomycetes genomes: a test case for predicting lifestyles and emergence of pathogens.</title>
        <authorList>
            <person name="Haridas S."/>
            <person name="Albert R."/>
            <person name="Binder M."/>
            <person name="Bloem J."/>
            <person name="Labutti K."/>
            <person name="Salamov A."/>
            <person name="Andreopoulos B."/>
            <person name="Baker S."/>
            <person name="Barry K."/>
            <person name="Bills G."/>
            <person name="Bluhm B."/>
            <person name="Cannon C."/>
            <person name="Castanera R."/>
            <person name="Culley D."/>
            <person name="Daum C."/>
            <person name="Ezra D."/>
            <person name="Gonzalez J."/>
            <person name="Henrissat B."/>
            <person name="Kuo A."/>
            <person name="Liang C."/>
            <person name="Lipzen A."/>
            <person name="Lutzoni F."/>
            <person name="Magnuson J."/>
            <person name="Mondo S."/>
            <person name="Nolan M."/>
            <person name="Ohm R."/>
            <person name="Pangilinan J."/>
            <person name="Park H.-J."/>
            <person name="Ramirez L."/>
            <person name="Alfaro M."/>
            <person name="Sun H."/>
            <person name="Tritt A."/>
            <person name="Yoshinaga Y."/>
            <person name="Zwiers L.-H."/>
            <person name="Turgeon B."/>
            <person name="Goodwin S."/>
            <person name="Spatafora J."/>
            <person name="Crous P."/>
            <person name="Grigoriev I."/>
        </authorList>
    </citation>
    <scope>NUCLEOTIDE SEQUENCE</scope>
    <source>
        <strain evidence="2">CBS 627.86</strain>
    </source>
</reference>
<feature type="compositionally biased region" description="Basic and acidic residues" evidence="1">
    <location>
        <begin position="221"/>
        <end position="232"/>
    </location>
</feature>
<keyword evidence="3" id="KW-1185">Reference proteome</keyword>
<dbReference type="OrthoDB" id="3788067at2759"/>
<proteinExistence type="predicted"/>
<evidence type="ECO:0000313" key="3">
    <source>
        <dbReference type="Proteomes" id="UP000799770"/>
    </source>
</evidence>
<dbReference type="EMBL" id="ML977316">
    <property type="protein sequence ID" value="KAF2118646.1"/>
    <property type="molecule type" value="Genomic_DNA"/>
</dbReference>
<dbReference type="AlphaFoldDB" id="A0A6A5ZHI7"/>
<name>A0A6A5ZHI7_9PLEO</name>
<gene>
    <name evidence="2" type="ORF">BDV96DRAFT_677464</name>
</gene>
<protein>
    <recommendedName>
        <fullName evidence="4">BTB domain-containing protein</fullName>
    </recommendedName>
</protein>
<feature type="region of interest" description="Disordered" evidence="1">
    <location>
        <begin position="208"/>
        <end position="265"/>
    </location>
</feature>
<evidence type="ECO:0000313" key="2">
    <source>
        <dbReference type="EMBL" id="KAF2118646.1"/>
    </source>
</evidence>
<dbReference type="Proteomes" id="UP000799770">
    <property type="component" value="Unassembled WGS sequence"/>
</dbReference>
<organism evidence="2 3">
    <name type="scientific">Lophiotrema nucula</name>
    <dbReference type="NCBI Taxonomy" id="690887"/>
    <lineage>
        <taxon>Eukaryota</taxon>
        <taxon>Fungi</taxon>
        <taxon>Dikarya</taxon>
        <taxon>Ascomycota</taxon>
        <taxon>Pezizomycotina</taxon>
        <taxon>Dothideomycetes</taxon>
        <taxon>Pleosporomycetidae</taxon>
        <taxon>Pleosporales</taxon>
        <taxon>Lophiotremataceae</taxon>
        <taxon>Lophiotrema</taxon>
    </lineage>
</organism>
<evidence type="ECO:0000256" key="1">
    <source>
        <dbReference type="SAM" id="MobiDB-lite"/>
    </source>
</evidence>
<sequence>MVKEITSTQALSRSFLFDFRLPQAEHADRVFQLLSLHLVKSPYLTKTISEHLKRSPPAKSQTILEIKLPGVDPRAFELYTWWLNAGYVPFNVWAPPNSTETVRSLQWNDCAELVQIYILNANFKDENFRRYLISELKKWLAPGQVPNIEVIEYVFGVEDEKELHDFVVDHMLSDKAKIQHVLKHLVRKALMSGAVGMVAPIAAAAVDARHPSQPELKNALGKRDSSNNHAAEDSGSESEGVWGPLHKTKDAVLRRSSTGSIATHRAQMMSMPNASQYGGMQIDGELHALLEPNTTSRPASAGQIMRVRAQILRPRSAQLIHIQHPPTMSVPVPNGRQFEKPLPQTPAGSALPSPLGLSVARKAVGSGTRMNVRRKPTSATAPVELVGSATTELANTEVTPSDLEKREQDALEEEKMRAEAFHVVLPN</sequence>
<evidence type="ECO:0008006" key="4">
    <source>
        <dbReference type="Google" id="ProtNLM"/>
    </source>
</evidence>